<protein>
    <submittedName>
        <fullName evidence="1">DUF5622 domain-containing protein</fullName>
    </submittedName>
</protein>
<gene>
    <name evidence="1" type="ORF">TQ35_0005235</name>
</gene>
<dbReference type="EMBL" id="JZWS03000005">
    <property type="protein sequence ID" value="MEW9491591.1"/>
    <property type="molecule type" value="Genomic_DNA"/>
</dbReference>
<proteinExistence type="predicted"/>
<evidence type="ECO:0000313" key="1">
    <source>
        <dbReference type="EMBL" id="MEW9491591.1"/>
    </source>
</evidence>
<comment type="caution">
    <text evidence="1">The sequence shown here is derived from an EMBL/GenBank/DDBJ whole genome shotgun (WGS) entry which is preliminary data.</text>
</comment>
<sequence>MTLKHKKYVYIDTGKGFYVKARLLKNRDENSAERYVLLNITPKTRPRKASVLKLDNLPLEIKEKVSKMAK</sequence>
<dbReference type="Proteomes" id="UP000053480">
    <property type="component" value="Unassembled WGS sequence"/>
</dbReference>
<reference evidence="1" key="1">
    <citation type="submission" date="2024-07" db="EMBL/GenBank/DDBJ databases">
        <title>Metagenome and Metagenome-Assembled Genomes of Archaea from a hot spring from the geothermal field of Los Azufres, Mexico.</title>
        <authorList>
            <person name="Marin-Paredes R."/>
            <person name="Martinez-Romero E."/>
            <person name="Servin-Garciduenas L.E."/>
        </authorList>
    </citation>
    <scope>NUCLEOTIDE SEQUENCE</scope>
    <source>
        <strain evidence="1">AZ1-454</strain>
    </source>
</reference>
<accession>A0ACC6TPE8</accession>
<evidence type="ECO:0000313" key="2">
    <source>
        <dbReference type="Proteomes" id="UP000053480"/>
    </source>
</evidence>
<organism evidence="1 2">
    <name type="scientific">Candidatus Aramenus sulfurataquae</name>
    <dbReference type="NCBI Taxonomy" id="1326980"/>
    <lineage>
        <taxon>Archaea</taxon>
        <taxon>Thermoproteota</taxon>
        <taxon>Thermoprotei</taxon>
        <taxon>Sulfolobales</taxon>
        <taxon>Sulfolobaceae</taxon>
        <taxon>Candidatus Aramenus</taxon>
    </lineage>
</organism>
<name>A0ACC6TPE8_9CREN</name>